<dbReference type="NCBIfam" id="TIGR01974">
    <property type="entry name" value="NDH_I_L"/>
    <property type="match status" value="1"/>
</dbReference>
<accession>A0A1S5S6B8</accession>
<feature type="domain" description="NADH:quinone oxidoreductase/Mrp antiporter transmembrane" evidence="18">
    <location>
        <begin position="134"/>
        <end position="418"/>
    </location>
</feature>
<keyword evidence="9" id="KW-1278">Translocase</keyword>
<feature type="transmembrane region" description="Helical" evidence="17">
    <location>
        <begin position="584"/>
        <end position="602"/>
    </location>
</feature>
<dbReference type="GO" id="GO:0008137">
    <property type="term" value="F:NADH dehydrogenase (ubiquinone) activity"/>
    <property type="evidence" value="ECO:0007669"/>
    <property type="project" value="UniProtKB-EC"/>
</dbReference>
<comment type="similarity">
    <text evidence="2 17">Belongs to the complex I subunit 5 family.</text>
</comment>
<feature type="transmembrane region" description="Helical" evidence="17">
    <location>
        <begin position="325"/>
        <end position="350"/>
    </location>
</feature>
<keyword evidence="14 17" id="KW-0496">Mitochondrion</keyword>
<keyword evidence="5 17" id="KW-0813">Transport</keyword>
<feature type="transmembrane region" description="Helical" evidence="17">
    <location>
        <begin position="84"/>
        <end position="105"/>
    </location>
</feature>
<feature type="transmembrane region" description="Helical" evidence="17">
    <location>
        <begin position="117"/>
        <end position="134"/>
    </location>
</feature>
<dbReference type="GO" id="GO:0015990">
    <property type="term" value="P:electron transport coupled proton transport"/>
    <property type="evidence" value="ECO:0007669"/>
    <property type="project" value="TreeGrafter"/>
</dbReference>
<evidence type="ECO:0000256" key="14">
    <source>
        <dbReference type="ARBA" id="ARBA00023128"/>
    </source>
</evidence>
<feature type="transmembrane region" description="Helical" evidence="17">
    <location>
        <begin position="140"/>
        <end position="160"/>
    </location>
</feature>
<feature type="domain" description="NADH-Ubiquinone oxidoreductase (complex I) chain 5 N-terminal" evidence="19">
    <location>
        <begin position="68"/>
        <end position="118"/>
    </location>
</feature>
<feature type="transmembrane region" description="Helical" evidence="17">
    <location>
        <begin position="245"/>
        <end position="266"/>
    </location>
</feature>
<keyword evidence="10" id="KW-0249">Electron transport</keyword>
<evidence type="ECO:0000256" key="9">
    <source>
        <dbReference type="ARBA" id="ARBA00022967"/>
    </source>
</evidence>
<dbReference type="GO" id="GO:0042773">
    <property type="term" value="P:ATP synthesis coupled electron transport"/>
    <property type="evidence" value="ECO:0007669"/>
    <property type="project" value="InterPro"/>
</dbReference>
<dbReference type="GO" id="GO:0003954">
    <property type="term" value="F:NADH dehydrogenase activity"/>
    <property type="evidence" value="ECO:0007669"/>
    <property type="project" value="TreeGrafter"/>
</dbReference>
<feature type="transmembrane region" description="Helical" evidence="17">
    <location>
        <begin position="172"/>
        <end position="191"/>
    </location>
</feature>
<evidence type="ECO:0000256" key="7">
    <source>
        <dbReference type="ARBA" id="ARBA00022692"/>
    </source>
</evidence>
<feature type="transmembrane region" description="Helical" evidence="17">
    <location>
        <begin position="301"/>
        <end position="319"/>
    </location>
</feature>
<feature type="transmembrane region" description="Helical" evidence="17">
    <location>
        <begin position="211"/>
        <end position="233"/>
    </location>
</feature>
<feature type="transmembrane region" description="Helical" evidence="17">
    <location>
        <begin position="406"/>
        <end position="432"/>
    </location>
</feature>
<evidence type="ECO:0000259" key="18">
    <source>
        <dbReference type="Pfam" id="PF00361"/>
    </source>
</evidence>
<gene>
    <name evidence="21" type="primary">ND5</name>
</gene>
<evidence type="ECO:0000256" key="3">
    <source>
        <dbReference type="ARBA" id="ARBA00012944"/>
    </source>
</evidence>
<dbReference type="Pfam" id="PF00662">
    <property type="entry name" value="Proton_antipo_N"/>
    <property type="match status" value="1"/>
</dbReference>
<organism evidence="21">
    <name type="scientific">Phyllomys blainvillii</name>
    <name type="common">Golden Atlantic tree rat</name>
    <name type="synonym">Echimys blainvillei</name>
    <dbReference type="NCBI Taxonomy" id="466159"/>
    <lineage>
        <taxon>Eukaryota</taxon>
        <taxon>Metazoa</taxon>
        <taxon>Chordata</taxon>
        <taxon>Craniata</taxon>
        <taxon>Vertebrata</taxon>
        <taxon>Euteleostomi</taxon>
        <taxon>Mammalia</taxon>
        <taxon>Eutheria</taxon>
        <taxon>Euarchontoglires</taxon>
        <taxon>Glires</taxon>
        <taxon>Rodentia</taxon>
        <taxon>Hystricomorpha</taxon>
        <taxon>Echimyidae</taxon>
        <taxon>Phyllomys</taxon>
    </lineage>
</organism>
<evidence type="ECO:0000256" key="16">
    <source>
        <dbReference type="ARBA" id="ARBA00049551"/>
    </source>
</evidence>
<evidence type="ECO:0000256" key="17">
    <source>
        <dbReference type="RuleBase" id="RU003404"/>
    </source>
</evidence>
<dbReference type="InterPro" id="IPR001750">
    <property type="entry name" value="ND/Mrp_TM"/>
</dbReference>
<feature type="transmembrane region" description="Helical" evidence="17">
    <location>
        <begin position="272"/>
        <end position="294"/>
    </location>
</feature>
<keyword evidence="6" id="KW-0679">Respiratory chain</keyword>
<evidence type="ECO:0000256" key="13">
    <source>
        <dbReference type="ARBA" id="ARBA00023075"/>
    </source>
</evidence>
<evidence type="ECO:0000256" key="2">
    <source>
        <dbReference type="ARBA" id="ARBA00008200"/>
    </source>
</evidence>
<dbReference type="InterPro" id="IPR010934">
    <property type="entry name" value="NADH_DH_su5_C"/>
</dbReference>
<feature type="transmembrane region" description="Helical" evidence="17">
    <location>
        <begin position="457"/>
        <end position="476"/>
    </location>
</feature>
<dbReference type="GO" id="GO:0005743">
    <property type="term" value="C:mitochondrial inner membrane"/>
    <property type="evidence" value="ECO:0007669"/>
    <property type="project" value="UniProtKB-SubCell"/>
</dbReference>
<keyword evidence="7 17" id="KW-0812">Transmembrane</keyword>
<dbReference type="InterPro" id="IPR003945">
    <property type="entry name" value="NU5C-like"/>
</dbReference>
<evidence type="ECO:0000256" key="12">
    <source>
        <dbReference type="ARBA" id="ARBA00023027"/>
    </source>
</evidence>
<feature type="transmembrane region" description="Helical" evidence="17">
    <location>
        <begin position="6"/>
        <end position="22"/>
    </location>
</feature>
<keyword evidence="12 17" id="KW-0520">NAD</keyword>
<feature type="transmembrane region" description="Helical" evidence="17">
    <location>
        <begin position="488"/>
        <end position="508"/>
    </location>
</feature>
<evidence type="ECO:0000256" key="1">
    <source>
        <dbReference type="ARBA" id="ARBA00004448"/>
    </source>
</evidence>
<evidence type="ECO:0000256" key="15">
    <source>
        <dbReference type="ARBA" id="ARBA00023136"/>
    </source>
</evidence>
<reference evidence="21" key="1">
    <citation type="journal article" date="2016" name="Mol. Biol. Evol.">
        <title>Mitogenomic phylogeny, diversification, and biogeography of South American spiny rats.</title>
        <authorList>
            <person name="Fabre P.H."/>
            <person name="Upham N.S."/>
            <person name="Emmons L.H."/>
            <person name="Justy F."/>
            <person name="Leite Y.L."/>
            <person name="Loss A.C."/>
            <person name="Orlando L."/>
            <person name="Tilak M.K."/>
            <person name="Patterson B.D."/>
            <person name="Douzery E.J."/>
        </authorList>
    </citation>
    <scope>NUCLEOTIDE SEQUENCE</scope>
</reference>
<feature type="transmembrane region" description="Helical" evidence="17">
    <location>
        <begin position="362"/>
        <end position="386"/>
    </location>
</feature>
<dbReference type="AlphaFoldDB" id="A0A1S5S6B8"/>
<evidence type="ECO:0000256" key="5">
    <source>
        <dbReference type="ARBA" id="ARBA00022448"/>
    </source>
</evidence>
<evidence type="ECO:0000256" key="11">
    <source>
        <dbReference type="ARBA" id="ARBA00022989"/>
    </source>
</evidence>
<evidence type="ECO:0000256" key="10">
    <source>
        <dbReference type="ARBA" id="ARBA00022982"/>
    </source>
</evidence>
<evidence type="ECO:0000313" key="21">
    <source>
        <dbReference type="EMBL" id="APC60604.1"/>
    </source>
</evidence>
<dbReference type="EC" id="7.1.1.2" evidence="3 17"/>
<dbReference type="EMBL" id="KU892756">
    <property type="protein sequence ID" value="APC60604.1"/>
    <property type="molecule type" value="Genomic_DNA"/>
</dbReference>
<feature type="domain" description="NADH dehydrogenase subunit 5 C-terminal" evidence="20">
    <location>
        <begin position="422"/>
        <end position="602"/>
    </location>
</feature>
<geneLocation type="mitochondrion" evidence="21"/>
<evidence type="ECO:0000256" key="8">
    <source>
        <dbReference type="ARBA" id="ARBA00022792"/>
    </source>
</evidence>
<evidence type="ECO:0000256" key="4">
    <source>
        <dbReference type="ARBA" id="ARBA00021096"/>
    </source>
</evidence>
<keyword evidence="15 17" id="KW-0472">Membrane</keyword>
<dbReference type="InterPro" id="IPR001516">
    <property type="entry name" value="Proton_antipo_N"/>
</dbReference>
<feature type="transmembrane region" description="Helical" evidence="17">
    <location>
        <begin position="34"/>
        <end position="57"/>
    </location>
</feature>
<sequence>MNLIMSSFTLTLTLLTLPILLPSTNPHTNMLYPYYVKTIISMSFLISLIPTMTLFYLNYESMISNWNWLTMQTLHFNLNMKLDYFSILFMSVALFVTWSIMEFSLWYMHSDPYMNKFFKYLLLFLITMMILVTANNLFQLFIGWEGVGIMSFLLIGWWHGRSDANTAAMQAVLYNRIGDVGFIMAMTWFLINSNSWDLQQIFITQDKQCLLPLFGLLLAATGKSAQFGLHPWLPSAMEGPTPVSALLHSSTMVVAGIFLLIRFYPLTQNNNTIQTMCLCTGALTTLFTAICALTQNDIKKIVAFSTSSQLGLMMVTIGINQPHLAFLHICTHAFFKAMLFLCSGSIIHNLNDEQDIRKMGGLYKLLPITSSSLMIGSLALTGTPFLTGFYSKDLIIESATTSYTNAWALMITLIATSLTAVYSTRIIFFALLNNPRFTFSHTLNENNPSMINPIKRLAWGSILAGFLITLNSPITSTPQMTMPISTKLAAISLTILGFIIAMELNMMTKNLKTTYSSKYYNFSNLLGYFPSTMHRTYPYLSLSTGLNLASFMIDSTWLEKSTPKFISTIQTKASMITSTQLGLLKYYFLSFLISMMLAFMLMF</sequence>
<evidence type="ECO:0000259" key="19">
    <source>
        <dbReference type="Pfam" id="PF00662"/>
    </source>
</evidence>
<dbReference type="PRINTS" id="PR01434">
    <property type="entry name" value="NADHDHGNASE5"/>
</dbReference>
<reference evidence="21" key="2">
    <citation type="submission" date="2016-03" db="EMBL/GenBank/DDBJ databases">
        <authorList>
            <person name="Ploux O."/>
        </authorList>
    </citation>
    <scope>NUCLEOTIDE SEQUENCE</scope>
</reference>
<dbReference type="Pfam" id="PF06455">
    <property type="entry name" value="NADH5_C"/>
    <property type="match status" value="1"/>
</dbReference>
<name>A0A1S5S6B8_PHYBV</name>
<evidence type="ECO:0000256" key="6">
    <source>
        <dbReference type="ARBA" id="ARBA00022660"/>
    </source>
</evidence>
<dbReference type="Pfam" id="PF00361">
    <property type="entry name" value="Proton_antipo_M"/>
    <property type="match status" value="1"/>
</dbReference>
<comment type="function">
    <text evidence="17">Core subunit of the mitochondrial membrane respiratory chain NADH dehydrogenase (Complex I) which catalyzes electron transfer from NADH through the respiratory chain, using ubiquinone as an electron acceptor. Essential for the catalytic activity and assembly of complex I.</text>
</comment>
<dbReference type="PANTHER" id="PTHR42829:SF2">
    <property type="entry name" value="NADH-UBIQUINONE OXIDOREDUCTASE CHAIN 5"/>
    <property type="match status" value="1"/>
</dbReference>
<proteinExistence type="inferred from homology"/>
<keyword evidence="13 17" id="KW-0830">Ubiquinone</keyword>
<dbReference type="PANTHER" id="PTHR42829">
    <property type="entry name" value="NADH-UBIQUINONE OXIDOREDUCTASE CHAIN 5"/>
    <property type="match status" value="1"/>
</dbReference>
<comment type="catalytic activity">
    <reaction evidence="16 17">
        <text>a ubiquinone + NADH + 5 H(+)(in) = a ubiquinol + NAD(+) + 4 H(+)(out)</text>
        <dbReference type="Rhea" id="RHEA:29091"/>
        <dbReference type="Rhea" id="RHEA-COMP:9565"/>
        <dbReference type="Rhea" id="RHEA-COMP:9566"/>
        <dbReference type="ChEBI" id="CHEBI:15378"/>
        <dbReference type="ChEBI" id="CHEBI:16389"/>
        <dbReference type="ChEBI" id="CHEBI:17976"/>
        <dbReference type="ChEBI" id="CHEBI:57540"/>
        <dbReference type="ChEBI" id="CHEBI:57945"/>
        <dbReference type="EC" id="7.1.1.2"/>
    </reaction>
</comment>
<keyword evidence="11 17" id="KW-1133">Transmembrane helix</keyword>
<dbReference type="InterPro" id="IPR018393">
    <property type="entry name" value="NADHpl_OxRdtase_5_subgr"/>
</dbReference>
<keyword evidence="8" id="KW-0999">Mitochondrion inner membrane</keyword>
<protein>
    <recommendedName>
        <fullName evidence="4 17">NADH-ubiquinone oxidoreductase chain 5</fullName>
        <ecNumber evidence="3 17">7.1.1.2</ecNumber>
    </recommendedName>
</protein>
<evidence type="ECO:0000259" key="20">
    <source>
        <dbReference type="Pfam" id="PF06455"/>
    </source>
</evidence>
<comment type="subcellular location">
    <subcellularLocation>
        <location evidence="1">Mitochondrion inner membrane</location>
        <topology evidence="1">Multi-pass membrane protein</topology>
    </subcellularLocation>
</comment>